<reference evidence="1" key="1">
    <citation type="journal article" date="2022" name="bioRxiv">
        <title>Sequencing and chromosome-scale assembly of the giantPleurodeles waltlgenome.</title>
        <authorList>
            <person name="Brown T."/>
            <person name="Elewa A."/>
            <person name="Iarovenko S."/>
            <person name="Subramanian E."/>
            <person name="Araus A.J."/>
            <person name="Petzold A."/>
            <person name="Susuki M."/>
            <person name="Suzuki K.-i.T."/>
            <person name="Hayashi T."/>
            <person name="Toyoda A."/>
            <person name="Oliveira C."/>
            <person name="Osipova E."/>
            <person name="Leigh N.D."/>
            <person name="Simon A."/>
            <person name="Yun M.H."/>
        </authorList>
    </citation>
    <scope>NUCLEOTIDE SEQUENCE</scope>
    <source>
        <strain evidence="1">20211129_DDA</strain>
        <tissue evidence="1">Liver</tissue>
    </source>
</reference>
<gene>
    <name evidence="1" type="ORF">NDU88_002878</name>
</gene>
<dbReference type="Proteomes" id="UP001066276">
    <property type="component" value="Chromosome 10"/>
</dbReference>
<keyword evidence="2" id="KW-1185">Reference proteome</keyword>
<sequence>MIAGELRKRNREAVAKRCAIAYSGRQMLPLRPCLMKSGIWTRGGLRLPKDTLVGSLWALRSSASDGSAHPPETALANASPLFLGPRPAHAWSAGAARMCSLCCTEASAWPWALASSELRQ</sequence>
<organism evidence="1 2">
    <name type="scientific">Pleurodeles waltl</name>
    <name type="common">Iberian ribbed newt</name>
    <dbReference type="NCBI Taxonomy" id="8319"/>
    <lineage>
        <taxon>Eukaryota</taxon>
        <taxon>Metazoa</taxon>
        <taxon>Chordata</taxon>
        <taxon>Craniata</taxon>
        <taxon>Vertebrata</taxon>
        <taxon>Euteleostomi</taxon>
        <taxon>Amphibia</taxon>
        <taxon>Batrachia</taxon>
        <taxon>Caudata</taxon>
        <taxon>Salamandroidea</taxon>
        <taxon>Salamandridae</taxon>
        <taxon>Pleurodelinae</taxon>
        <taxon>Pleurodeles</taxon>
    </lineage>
</organism>
<dbReference type="EMBL" id="JANPWB010000014">
    <property type="protein sequence ID" value="KAJ1097761.1"/>
    <property type="molecule type" value="Genomic_DNA"/>
</dbReference>
<name>A0AAV7M1W8_PLEWA</name>
<comment type="caution">
    <text evidence="1">The sequence shown here is derived from an EMBL/GenBank/DDBJ whole genome shotgun (WGS) entry which is preliminary data.</text>
</comment>
<evidence type="ECO:0000313" key="2">
    <source>
        <dbReference type="Proteomes" id="UP001066276"/>
    </source>
</evidence>
<evidence type="ECO:0000313" key="1">
    <source>
        <dbReference type="EMBL" id="KAJ1097761.1"/>
    </source>
</evidence>
<proteinExistence type="predicted"/>
<accession>A0AAV7M1W8</accession>
<dbReference type="AlphaFoldDB" id="A0AAV7M1W8"/>
<protein>
    <submittedName>
        <fullName evidence="1">Uncharacterized protein</fullName>
    </submittedName>
</protein>